<evidence type="ECO:0000313" key="2">
    <source>
        <dbReference type="EMBL" id="OXV10397.1"/>
    </source>
</evidence>
<keyword evidence="3" id="KW-1185">Reference proteome</keyword>
<dbReference type="OrthoDB" id="5362512at2759"/>
<dbReference type="Proteomes" id="UP000243515">
    <property type="component" value="Unassembled WGS sequence"/>
</dbReference>
<dbReference type="AlphaFoldDB" id="A0A232M2T0"/>
<reference evidence="2 3" key="1">
    <citation type="journal article" date="2015" name="Environ. Microbiol.">
        <title>Metagenome sequence of Elaphomyces granulatus from sporocarp tissue reveals Ascomycota ectomycorrhizal fingerprints of genome expansion and a Proteobacteria-rich microbiome.</title>
        <authorList>
            <person name="Quandt C.A."/>
            <person name="Kohler A."/>
            <person name="Hesse C.N."/>
            <person name="Sharpton T.J."/>
            <person name="Martin F."/>
            <person name="Spatafora J.W."/>
        </authorList>
    </citation>
    <scope>NUCLEOTIDE SEQUENCE [LARGE SCALE GENOMIC DNA]</scope>
    <source>
        <strain evidence="2 3">OSC145934</strain>
    </source>
</reference>
<comment type="caution">
    <text evidence="2">The sequence shown here is derived from an EMBL/GenBank/DDBJ whole genome shotgun (WGS) entry which is preliminary data.</text>
</comment>
<name>A0A232M2T0_9EURO</name>
<dbReference type="InterPro" id="IPR010730">
    <property type="entry name" value="HET"/>
</dbReference>
<organism evidence="2 3">
    <name type="scientific">Elaphomyces granulatus</name>
    <dbReference type="NCBI Taxonomy" id="519963"/>
    <lineage>
        <taxon>Eukaryota</taxon>
        <taxon>Fungi</taxon>
        <taxon>Dikarya</taxon>
        <taxon>Ascomycota</taxon>
        <taxon>Pezizomycotina</taxon>
        <taxon>Eurotiomycetes</taxon>
        <taxon>Eurotiomycetidae</taxon>
        <taxon>Eurotiales</taxon>
        <taxon>Elaphomycetaceae</taxon>
        <taxon>Elaphomyces</taxon>
    </lineage>
</organism>
<evidence type="ECO:0000313" key="3">
    <source>
        <dbReference type="Proteomes" id="UP000243515"/>
    </source>
</evidence>
<sequence>MDYLVLSHCWGDPTDEERKRFCTTPENYRGRKEGFSYNDLPKTFQDAVRVTRELDKKYLWIDSLCIIQGDKEDWKKEAKRMEHVFASAYCTIAASSASNWRDGFLERNLSPHPPGRDHFIIDSHFPKRLMASGSNRTVDFIQKFFEKYSRCGLTHKSDRDTAISGLVNRIERARDTEERYGVFNEFLSRLLLWKRLDKEKTDPIVYDGRRVPSWSWMAYDGEIGFMSDSALMVPRSEDLGFDLNRETLVVKIRQFEHCRMEQGEKEHAIFADSRRVGSLWFDMETEIEFRHCVVVGMREEYQKEDPQKIYYILLVREEKQPEERLGVGEVEAPEKKYERLGVGEVEACYVSKKSDTGKLV</sequence>
<gene>
    <name evidence="2" type="ORF">Egran_01842</name>
</gene>
<dbReference type="Pfam" id="PF06985">
    <property type="entry name" value="HET"/>
    <property type="match status" value="1"/>
</dbReference>
<evidence type="ECO:0000259" key="1">
    <source>
        <dbReference type="Pfam" id="PF06985"/>
    </source>
</evidence>
<dbReference type="PANTHER" id="PTHR33112:SF10">
    <property type="entry name" value="TOL"/>
    <property type="match status" value="1"/>
</dbReference>
<accession>A0A232M2T0</accession>
<dbReference type="EMBL" id="NPHW01002955">
    <property type="protein sequence ID" value="OXV10397.1"/>
    <property type="molecule type" value="Genomic_DNA"/>
</dbReference>
<proteinExistence type="predicted"/>
<protein>
    <recommendedName>
        <fullName evidence="1">Heterokaryon incompatibility domain-containing protein</fullName>
    </recommendedName>
</protein>
<dbReference type="PANTHER" id="PTHR33112">
    <property type="entry name" value="DOMAIN PROTEIN, PUTATIVE-RELATED"/>
    <property type="match status" value="1"/>
</dbReference>
<feature type="domain" description="Heterokaryon incompatibility" evidence="1">
    <location>
        <begin position="3"/>
        <end position="110"/>
    </location>
</feature>